<evidence type="ECO:0000256" key="1">
    <source>
        <dbReference type="SAM" id="MobiDB-lite"/>
    </source>
</evidence>
<sequence length="38" mass="3968">MAWGKKISPVGKAVTRPFQSQAPPDQGGLAISESAVEK</sequence>
<proteinExistence type="predicted"/>
<dbReference type="EMBL" id="JPGK01000011">
    <property type="protein sequence ID" value="KGA92836.1"/>
    <property type="molecule type" value="Genomic_DNA"/>
</dbReference>
<feature type="region of interest" description="Disordered" evidence="1">
    <location>
        <begin position="1"/>
        <end position="38"/>
    </location>
</feature>
<name>A0A094YI06_9BACT</name>
<dbReference type="AlphaFoldDB" id="A0A094YI06"/>
<dbReference type="PATRIC" id="fig|178606.4.peg.2429"/>
<accession>A0A094YI06</accession>
<protein>
    <submittedName>
        <fullName evidence="2">Uncharacterized protein</fullName>
    </submittedName>
</protein>
<dbReference type="Proteomes" id="UP000029452">
    <property type="component" value="Unassembled WGS sequence"/>
</dbReference>
<evidence type="ECO:0000313" key="2">
    <source>
        <dbReference type="EMBL" id="KGA92836.1"/>
    </source>
</evidence>
<reference evidence="2 3" key="1">
    <citation type="submission" date="2014-06" db="EMBL/GenBank/DDBJ databases">
        <title>Draft genome sequence of iron oxidizing acidophile Leptospirillum ferriphilum DSM14647.</title>
        <authorList>
            <person name="Cardenas J.P."/>
            <person name="Lazcano M."/>
            <person name="Ossandon F.J."/>
            <person name="Corbett M."/>
            <person name="Holmes D.S."/>
            <person name="Watkin E."/>
        </authorList>
    </citation>
    <scope>NUCLEOTIDE SEQUENCE [LARGE SCALE GENOMIC DNA]</scope>
    <source>
        <strain evidence="2 3">DSM 14647</strain>
    </source>
</reference>
<evidence type="ECO:0000313" key="3">
    <source>
        <dbReference type="Proteomes" id="UP000029452"/>
    </source>
</evidence>
<organism evidence="2 3">
    <name type="scientific">Leptospirillum ferriphilum</name>
    <dbReference type="NCBI Taxonomy" id="178606"/>
    <lineage>
        <taxon>Bacteria</taxon>
        <taxon>Pseudomonadati</taxon>
        <taxon>Nitrospirota</taxon>
        <taxon>Nitrospiria</taxon>
        <taxon>Nitrospirales</taxon>
        <taxon>Nitrospiraceae</taxon>
        <taxon>Leptospirillum</taxon>
    </lineage>
</organism>
<comment type="caution">
    <text evidence="2">The sequence shown here is derived from an EMBL/GenBank/DDBJ whole genome shotgun (WGS) entry which is preliminary data.</text>
</comment>
<gene>
    <name evidence="2" type="ORF">LptCag_1670</name>
</gene>